<comment type="subcellular location">
    <subcellularLocation>
        <location evidence="1 9">Endoplasmic reticulum membrane</location>
        <topology evidence="1 9">Multi-pass membrane protein</topology>
    </subcellularLocation>
</comment>
<evidence type="ECO:0000259" key="10">
    <source>
        <dbReference type="PROSITE" id="PS01033"/>
    </source>
</evidence>
<keyword evidence="6 9" id="KW-0256">Endoplasmic reticulum</keyword>
<feature type="transmembrane region" description="Helical" evidence="9">
    <location>
        <begin position="504"/>
        <end position="529"/>
    </location>
</feature>
<dbReference type="GO" id="GO:0006506">
    <property type="term" value="P:GPI anchor biosynthetic process"/>
    <property type="evidence" value="ECO:0007669"/>
    <property type="project" value="TreeGrafter"/>
</dbReference>
<feature type="transmembrane region" description="Helical" evidence="9">
    <location>
        <begin position="541"/>
        <end position="560"/>
    </location>
</feature>
<dbReference type="SUPFAM" id="SSF55159">
    <property type="entry name" value="eIF1-like"/>
    <property type="match status" value="2"/>
</dbReference>
<keyword evidence="8 9" id="KW-0472">Membrane</keyword>
<evidence type="ECO:0000256" key="5">
    <source>
        <dbReference type="ARBA" id="ARBA00022692"/>
    </source>
</evidence>
<dbReference type="EMBL" id="UPTC01001689">
    <property type="protein sequence ID" value="VBB32385.1"/>
    <property type="molecule type" value="Genomic_DNA"/>
</dbReference>
<evidence type="ECO:0000256" key="7">
    <source>
        <dbReference type="ARBA" id="ARBA00022989"/>
    </source>
</evidence>
<keyword evidence="5 9" id="KW-0812">Transmembrane</keyword>
<dbReference type="InterPro" id="IPR009050">
    <property type="entry name" value="Globin-like_sf"/>
</dbReference>
<dbReference type="PANTHER" id="PTHR22760:SF4">
    <property type="entry name" value="GPI MANNOSYLTRANSFERASE 3"/>
    <property type="match status" value="1"/>
</dbReference>
<dbReference type="Proteomes" id="UP000276991">
    <property type="component" value="Unassembled WGS sequence"/>
</dbReference>
<reference evidence="12 13" key="1">
    <citation type="submission" date="2018-08" db="EMBL/GenBank/DDBJ databases">
        <authorList>
            <person name="Laetsch R D."/>
            <person name="Stevens L."/>
            <person name="Kumar S."/>
            <person name="Blaxter L. M."/>
        </authorList>
    </citation>
    <scope>NUCLEOTIDE SEQUENCE [LARGE SCALE GENOMIC DNA]</scope>
</reference>
<evidence type="ECO:0000313" key="13">
    <source>
        <dbReference type="Proteomes" id="UP000276991"/>
    </source>
</evidence>
<evidence type="ECO:0000256" key="4">
    <source>
        <dbReference type="ARBA" id="ARBA00022679"/>
    </source>
</evidence>
<keyword evidence="7 9" id="KW-1133">Transmembrane helix</keyword>
<dbReference type="PROSITE" id="PS01033">
    <property type="entry name" value="GLOBIN"/>
    <property type="match status" value="1"/>
</dbReference>
<feature type="domain" description="SUI1" evidence="11">
    <location>
        <begin position="284"/>
        <end position="318"/>
    </location>
</feature>
<dbReference type="InterPro" id="IPR001950">
    <property type="entry name" value="SUI1"/>
</dbReference>
<feature type="transmembrane region" description="Helical" evidence="9">
    <location>
        <begin position="402"/>
        <end position="423"/>
    </location>
</feature>
<dbReference type="PROSITE" id="PS50296">
    <property type="entry name" value="SUI1"/>
    <property type="match status" value="2"/>
</dbReference>
<dbReference type="GO" id="GO:0003743">
    <property type="term" value="F:translation initiation factor activity"/>
    <property type="evidence" value="ECO:0007669"/>
    <property type="project" value="InterPro"/>
</dbReference>
<dbReference type="InterPro" id="IPR044399">
    <property type="entry name" value="Mb-like_M"/>
</dbReference>
<dbReference type="Pfam" id="PF01253">
    <property type="entry name" value="SUI1"/>
    <property type="match status" value="2"/>
</dbReference>
<feature type="transmembrane region" description="Helical" evidence="9">
    <location>
        <begin position="650"/>
        <end position="666"/>
    </location>
</feature>
<accession>A0A498ST07</accession>
<dbReference type="CDD" id="cd01040">
    <property type="entry name" value="Mb-like"/>
    <property type="match status" value="1"/>
</dbReference>
<evidence type="ECO:0000256" key="9">
    <source>
        <dbReference type="RuleBase" id="RU363075"/>
    </source>
</evidence>
<name>A0A498ST07_ACAVI</name>
<dbReference type="OrthoDB" id="10248435at2759"/>
<keyword evidence="3 9" id="KW-0328">Glycosyltransferase</keyword>
<dbReference type="Pfam" id="PF03901">
    <property type="entry name" value="Glyco_transf_22"/>
    <property type="match status" value="1"/>
</dbReference>
<organism evidence="12 13">
    <name type="scientific">Acanthocheilonema viteae</name>
    <name type="common">Filarial nematode worm</name>
    <name type="synonym">Dipetalonema viteae</name>
    <dbReference type="NCBI Taxonomy" id="6277"/>
    <lineage>
        <taxon>Eukaryota</taxon>
        <taxon>Metazoa</taxon>
        <taxon>Ecdysozoa</taxon>
        <taxon>Nematoda</taxon>
        <taxon>Chromadorea</taxon>
        <taxon>Rhabditida</taxon>
        <taxon>Spirurina</taxon>
        <taxon>Spiruromorpha</taxon>
        <taxon>Filarioidea</taxon>
        <taxon>Onchocercidae</taxon>
        <taxon>Acanthocheilonema</taxon>
    </lineage>
</organism>
<feature type="transmembrane region" description="Helical" evidence="9">
    <location>
        <begin position="457"/>
        <end position="476"/>
    </location>
</feature>
<evidence type="ECO:0000313" key="12">
    <source>
        <dbReference type="EMBL" id="VBB32385.1"/>
    </source>
</evidence>
<sequence length="849" mass="99651">MNQRHFDLPGPSNERRMRFLSRNRAKTTEQNEKRLKFISTHGSMTMRNFETGQVSDVEVTMKPLKDRSRSMSPLKQLRAYSFRSMPSEESILSEIQQELIRQSWQTITKKLEFTNQSFGFFVYRRIFERNPLLKRVFHVEEYDLLDSIPEKHSIYRQMRLFTNLISLTVRHVDELEIEIAPAIFRYGQRHYKFAEEHFNEETVRLFCSQVVCTVADLLGSDIDPACIEAWIDLMRYIGCKLLDGFNYRYKKNRMAAASSIQNLNKPKDAFEQLEDEEGTRQGFCHIRIQQRTGRKTITTVQGIAPEYDLKKIVRYLKKFGIFAYITLDIVGEDRIPVRDIMLSKFTLLYALIALRIMNVFLVRTYFVPDELFQSVEVAHWAVYGTGYLSWEWMASLRSVLHPFIIAVLYVLGHMCTVDSNLFIIQTPRLLHALLFALSDYCYYKFARRILTRNEAKYALLSYLSCWFVWYCAPRTLSNTLETVLTLFALQWYPLSKADLKQTCWPYMSLGFLTILIRPTTILIWIPFGLWHLWRSNSLIELLFCTVLPSCFPILFLVTILDSVAYGKLTFTAWNFIRFNVLEGGSSHFGSHPWYWFISQGLPSVLTIHLIPIFWGMIIALRNNSIPFVFFFVPTLYITTHSLIAHKEHRFLLPIIPLLCLFAGIFFNNRLSHTMKKCYIFWIPLLLIVNISLAAYFGLFHQIGPFSATYWIIENAKMRFAEGQHFELVHLMPCFSLPQYSYFHGFNVTVTALDCSPRFSNLLDYMDQADHFHDDPNLWIDANLDLVKKAHYLVFYEKTYQKEYNCNGTTVDHPEYGEVIQLTGDQRQHIKDFLCRVGIVKEENCKIHGF</sequence>
<keyword evidence="4" id="KW-0808">Transferase</keyword>
<dbReference type="Gene3D" id="3.30.780.10">
    <property type="entry name" value="SUI1-like domain"/>
    <property type="match status" value="2"/>
</dbReference>
<dbReference type="Pfam" id="PF00042">
    <property type="entry name" value="Globin"/>
    <property type="match status" value="1"/>
</dbReference>
<feature type="transmembrane region" description="Helical" evidence="9">
    <location>
        <begin position="627"/>
        <end position="644"/>
    </location>
</feature>
<evidence type="ECO:0000256" key="6">
    <source>
        <dbReference type="ARBA" id="ARBA00022824"/>
    </source>
</evidence>
<evidence type="ECO:0000256" key="1">
    <source>
        <dbReference type="ARBA" id="ARBA00004477"/>
    </source>
</evidence>
<dbReference type="InterPro" id="IPR036877">
    <property type="entry name" value="SUI1_dom_sf"/>
</dbReference>
<dbReference type="EC" id="2.4.1.-" evidence="9"/>
<feature type="transmembrane region" description="Helical" evidence="9">
    <location>
        <begin position="347"/>
        <end position="366"/>
    </location>
</feature>
<feature type="domain" description="Globin" evidence="10">
    <location>
        <begin position="91"/>
        <end position="246"/>
    </location>
</feature>
<dbReference type="PANTHER" id="PTHR22760">
    <property type="entry name" value="GLYCOSYLTRANSFERASE"/>
    <property type="match status" value="1"/>
</dbReference>
<evidence type="ECO:0000256" key="3">
    <source>
        <dbReference type="ARBA" id="ARBA00022676"/>
    </source>
</evidence>
<feature type="domain" description="SUI1" evidence="11">
    <location>
        <begin position="797"/>
        <end position="837"/>
    </location>
</feature>
<dbReference type="GO" id="GO:0000026">
    <property type="term" value="F:alpha-1,2-mannosyltransferase activity"/>
    <property type="evidence" value="ECO:0007669"/>
    <property type="project" value="TreeGrafter"/>
</dbReference>
<dbReference type="SUPFAM" id="SSF46458">
    <property type="entry name" value="Globin-like"/>
    <property type="match status" value="1"/>
</dbReference>
<dbReference type="GO" id="GO:0019825">
    <property type="term" value="F:oxygen binding"/>
    <property type="evidence" value="ECO:0007669"/>
    <property type="project" value="InterPro"/>
</dbReference>
<dbReference type="CDD" id="cd11566">
    <property type="entry name" value="eIF1_SUI1"/>
    <property type="match status" value="1"/>
</dbReference>
<keyword evidence="13" id="KW-1185">Reference proteome</keyword>
<evidence type="ECO:0000256" key="8">
    <source>
        <dbReference type="ARBA" id="ARBA00023136"/>
    </source>
</evidence>
<dbReference type="Gene3D" id="1.10.490.10">
    <property type="entry name" value="Globins"/>
    <property type="match status" value="1"/>
</dbReference>
<dbReference type="AlphaFoldDB" id="A0A498ST07"/>
<dbReference type="GO" id="GO:0020037">
    <property type="term" value="F:heme binding"/>
    <property type="evidence" value="ECO:0007669"/>
    <property type="project" value="InterPro"/>
</dbReference>
<protein>
    <recommendedName>
        <fullName evidence="9">Mannosyltransferase</fullName>
        <ecNumber evidence="9">2.4.1.-</ecNumber>
    </recommendedName>
</protein>
<comment type="similarity">
    <text evidence="2">Belongs to the SUI1 family.</text>
</comment>
<feature type="transmembrane region" description="Helical" evidence="9">
    <location>
        <begin position="678"/>
        <end position="698"/>
    </location>
</feature>
<dbReference type="STRING" id="6277.A0A498ST07"/>
<dbReference type="InterPro" id="IPR005874">
    <property type="entry name" value="SUI1_euk"/>
</dbReference>
<comment type="similarity">
    <text evidence="9">Belongs to the glycosyltransferase 22 family.</text>
</comment>
<dbReference type="InterPro" id="IPR005599">
    <property type="entry name" value="GPI_mannosylTrfase"/>
</dbReference>
<gene>
    <name evidence="12" type="ORF">NAV_LOCUS7176</name>
</gene>
<evidence type="ECO:0000256" key="2">
    <source>
        <dbReference type="ARBA" id="ARBA00005422"/>
    </source>
</evidence>
<feature type="transmembrane region" description="Helical" evidence="9">
    <location>
        <begin position="593"/>
        <end position="620"/>
    </location>
</feature>
<dbReference type="GO" id="GO:0005789">
    <property type="term" value="C:endoplasmic reticulum membrane"/>
    <property type="evidence" value="ECO:0007669"/>
    <property type="project" value="UniProtKB-SubCell"/>
</dbReference>
<proteinExistence type="inferred from homology"/>
<dbReference type="InterPro" id="IPR012292">
    <property type="entry name" value="Globin/Proto"/>
</dbReference>
<evidence type="ECO:0000259" key="11">
    <source>
        <dbReference type="PROSITE" id="PS50296"/>
    </source>
</evidence>
<dbReference type="InterPro" id="IPR000971">
    <property type="entry name" value="Globin"/>
</dbReference>